<dbReference type="EMBL" id="JAEMWZ010000116">
    <property type="protein sequence ID" value="KAG7135810.1"/>
    <property type="molecule type" value="Genomic_DNA"/>
</dbReference>
<accession>A0A8I2ZQ11</accession>
<feature type="region of interest" description="Disordered" evidence="1">
    <location>
        <begin position="164"/>
        <end position="186"/>
    </location>
</feature>
<evidence type="ECO:0008006" key="4">
    <source>
        <dbReference type="Google" id="ProtNLM"/>
    </source>
</evidence>
<feature type="compositionally biased region" description="Basic residues" evidence="1">
    <location>
        <begin position="169"/>
        <end position="183"/>
    </location>
</feature>
<dbReference type="AlphaFoldDB" id="A0A8I2ZQ11"/>
<sequence length="597" mass="66078">MLSKVLTTFASATPRPALILHFDLLNSCFTLCSIRVLCRIVLCRLVTVVKATFGNSLDPLPLLPNPFLTARLHTVAYRRRKRSPLAAQPLLSLPTQSSTLSQEPSFTHTEGVSVSRKAGSPFFIWLLPVATLLLSSPLPLDHTLSRRAANKKPSMLPASTPAVRMVAGQRKRPLSPGRRRLYKNHNPNRLGDFKKVWAYIGVHKDPTTDWDSGPDHNHLLPDQPALGDRLANLFVSTDASENQTLAHHAQSMPDGDHREEPVEVETSVSNDGENPNVFSPELNPSSSPEPEIPASPTLGMPSSLVAAKFTHHGSHVCHQSFALSSMCQSTVEARAAAFAQRMNGPVAAPPKKKKTTFDDLRRLVLADFKSHDEDSMTDFPAQYANGIYVYIDWSNIMIGCQEELKRGYGLPPTSRRADVLDFARIKLILERDRGIKSRVLAGSRSAKPGQKELKTLDAFVEHGYDANILERVYRPNEQAQARPGYGLPLETSPRKMQEQGVDEILQMKISDDIIDGVIAGTPGVVVLATGDGNEAQFSKGFFAKVEQALKSGWIVELYAFKKNTSATFRDRHFQAQWGHRFSLHFLDKFAEALVDES</sequence>
<name>A0A8I2ZQ11_VERLO</name>
<protein>
    <recommendedName>
        <fullName evidence="4">NYN domain-containing protein</fullName>
    </recommendedName>
</protein>
<feature type="compositionally biased region" description="Polar residues" evidence="1">
    <location>
        <begin position="266"/>
        <end position="277"/>
    </location>
</feature>
<evidence type="ECO:0000313" key="3">
    <source>
        <dbReference type="Proteomes" id="UP000689129"/>
    </source>
</evidence>
<organism evidence="2 3">
    <name type="scientific">Verticillium longisporum</name>
    <name type="common">Verticillium dahliae var. longisporum</name>
    <dbReference type="NCBI Taxonomy" id="100787"/>
    <lineage>
        <taxon>Eukaryota</taxon>
        <taxon>Fungi</taxon>
        <taxon>Dikarya</taxon>
        <taxon>Ascomycota</taxon>
        <taxon>Pezizomycotina</taxon>
        <taxon>Sordariomycetes</taxon>
        <taxon>Hypocreomycetidae</taxon>
        <taxon>Glomerellales</taxon>
        <taxon>Plectosphaerellaceae</taxon>
        <taxon>Verticillium</taxon>
    </lineage>
</organism>
<dbReference type="OrthoDB" id="5590473at2759"/>
<evidence type="ECO:0000313" key="2">
    <source>
        <dbReference type="EMBL" id="KAG7135810.1"/>
    </source>
</evidence>
<feature type="region of interest" description="Disordered" evidence="1">
    <location>
        <begin position="245"/>
        <end position="299"/>
    </location>
</feature>
<evidence type="ECO:0000256" key="1">
    <source>
        <dbReference type="SAM" id="MobiDB-lite"/>
    </source>
</evidence>
<dbReference type="Proteomes" id="UP000689129">
    <property type="component" value="Unassembled WGS sequence"/>
</dbReference>
<feature type="compositionally biased region" description="Low complexity" evidence="1">
    <location>
        <begin position="279"/>
        <end position="296"/>
    </location>
</feature>
<proteinExistence type="predicted"/>
<gene>
    <name evidence="2" type="ORF">HYQ45_006479</name>
</gene>
<dbReference type="CDD" id="cd18724">
    <property type="entry name" value="PIN_LabA-like"/>
    <property type="match status" value="1"/>
</dbReference>
<reference evidence="2" key="1">
    <citation type="journal article" date="2021" name="Mol. Plant Pathol.">
        <title>A 20-kb lineage-specific genomic region tames virulence in pathogenic amphidiploid Verticillium longisporum.</title>
        <authorList>
            <person name="Harting R."/>
            <person name="Starke J."/>
            <person name="Kusch H."/>
            <person name="Poggeler S."/>
            <person name="Maurus I."/>
            <person name="Schluter R."/>
            <person name="Landesfeind M."/>
            <person name="Bulla I."/>
            <person name="Nowrousian M."/>
            <person name="de Jonge R."/>
            <person name="Stahlhut G."/>
            <person name="Hoff K.J."/>
            <person name="Asshauer K.P."/>
            <person name="Thurmer A."/>
            <person name="Stanke M."/>
            <person name="Daniel R."/>
            <person name="Morgenstern B."/>
            <person name="Thomma B.P.H.J."/>
            <person name="Kronstad J.W."/>
            <person name="Braus-Stromeyer S.A."/>
            <person name="Braus G.H."/>
        </authorList>
    </citation>
    <scope>NUCLEOTIDE SEQUENCE</scope>
    <source>
        <strain evidence="2">Vl32</strain>
    </source>
</reference>
<comment type="caution">
    <text evidence="2">The sequence shown here is derived from an EMBL/GenBank/DDBJ whole genome shotgun (WGS) entry which is preliminary data.</text>
</comment>